<proteinExistence type="predicted"/>
<evidence type="ECO:0000313" key="1">
    <source>
        <dbReference type="EMBL" id="CUG74481.1"/>
    </source>
</evidence>
<accession>A0A0S4J3U7</accession>
<reference evidence="2" key="1">
    <citation type="submission" date="2015-09" db="EMBL/GenBank/DDBJ databases">
        <authorList>
            <consortium name="Pathogen Informatics"/>
        </authorList>
    </citation>
    <scope>NUCLEOTIDE SEQUENCE [LARGE SCALE GENOMIC DNA]</scope>
    <source>
        <strain evidence="2">Lake Konstanz</strain>
    </source>
</reference>
<sequence length="742" mass="82883">MMPRGNANLARSIMFACAPDIRSISACREFNAWPSSVGPMFHPCCGGLASRSRALLHVGRIQESETRKMQTRSDVTVVTDSVMPESAVFNSILDAYESLRRKDPPRKSSDFRLSNEVQYNKKLIEDALFDGIRKQIALAKKGADALASEHFLIAVLGGPGLGKTDALHRIRRDRTLLCKIAAEINGSNDGQLRALHCVSLFASFDECKWSFNKDPYGADGPGLSAALCNMLLSDYLGVTFQKKMTRRCEGLTLQGLVEFVREREAGSRKCLPRDVCVVVLVDEVCRLSTERARLLCDELCAVQHVTMHSGLPMIAVAGALEVDSMFATVTRSSEHRLHPIPLRPCSSADIDDFVAKCCVAHKETKEYRIEWLTSRAHATKGNFELLADIWNAYPNRTPREEPHKYHTHPDDNPYAKEIVARQLLCTEQKCWMKEGDHIGGPFLEKSGHVTTLHDFASQTLGVYYKEVDLTKSPPMVWPCVVPLVYTKRHVSKSLQFAIQSFSDVRRFTECWAEALPQLEAVASSMMRTMSGDEPIRLERLYHGVFVQHWDAKSPVRLTFSKTCIDFRVRARYPTTKAPSVNYLIQYERGCDGHYTTHYNDKAIYYLEPSWINPALCNEETGQVPSAIGGAHTLLEAPTGVDGALKVVPVLTQLWLPSNGNVNEAELALLVNRAHGHATLKLALQPGSYYVALYVMSPMNGMGNTWKDSIPRGTIVIDAPSMERIMKPFGVDAEKLFECLRVT</sequence>
<evidence type="ECO:0000313" key="2">
    <source>
        <dbReference type="Proteomes" id="UP000051952"/>
    </source>
</evidence>
<name>A0A0S4J3U7_BODSA</name>
<gene>
    <name evidence="1" type="ORF">BSAL_84455</name>
</gene>
<protein>
    <submittedName>
        <fullName evidence="1">Uncharacterized protein</fullName>
    </submittedName>
</protein>
<organism evidence="1 2">
    <name type="scientific">Bodo saltans</name>
    <name type="common">Flagellated protozoan</name>
    <dbReference type="NCBI Taxonomy" id="75058"/>
    <lineage>
        <taxon>Eukaryota</taxon>
        <taxon>Discoba</taxon>
        <taxon>Euglenozoa</taxon>
        <taxon>Kinetoplastea</taxon>
        <taxon>Metakinetoplastina</taxon>
        <taxon>Eubodonida</taxon>
        <taxon>Bodonidae</taxon>
        <taxon>Bodo</taxon>
    </lineage>
</organism>
<dbReference type="AlphaFoldDB" id="A0A0S4J3U7"/>
<dbReference type="VEuPathDB" id="TriTrypDB:BSAL_84455"/>
<dbReference type="Proteomes" id="UP000051952">
    <property type="component" value="Unassembled WGS sequence"/>
</dbReference>
<dbReference type="EMBL" id="CYKH01000975">
    <property type="protein sequence ID" value="CUG74481.1"/>
    <property type="molecule type" value="Genomic_DNA"/>
</dbReference>
<keyword evidence="2" id="KW-1185">Reference proteome</keyword>